<dbReference type="RefSeq" id="WP_153022500.1">
    <property type="nucleotide sequence ID" value="NZ_BAABIH010000024.1"/>
</dbReference>
<accession>A0A5P9QDI2</accession>
<dbReference type="AlphaFoldDB" id="A0A5P9QDI2"/>
<sequence>MSTASTLLRGAPDTAPVRDDLGFLRRRARPRAVAVPEAPAPAAAPDLPVAAPSLALDLAPPAGATPPARPGRTPLPPLLRGLPGVGQGERRLLSADAPVVQLTRVQTGVGGLRGELHTAVDASVVVAYELADRTQGVVRDSQPYGPDDRRPVVHLAGPRFTVDLRQARALRRFVVVVRPADPAGPAVEGVLVLTTTGSSRLEIPLDPSDAGRTGAAADRTSTVALTGHLVRGALVLRAEHARQVRPLRDALAAYGYRGLSWRDADTVLAG</sequence>
<proteinExistence type="predicted"/>
<evidence type="ECO:0000313" key="3">
    <source>
        <dbReference type="Proteomes" id="UP000326702"/>
    </source>
</evidence>
<evidence type="ECO:0000256" key="1">
    <source>
        <dbReference type="SAM" id="MobiDB-lite"/>
    </source>
</evidence>
<dbReference type="KEGG" id="lxl:KDY119_03055"/>
<dbReference type="OrthoDB" id="3296425at2"/>
<gene>
    <name evidence="2" type="ORF">KDY119_03055</name>
</gene>
<evidence type="ECO:0000313" key="2">
    <source>
        <dbReference type="EMBL" id="QFU99524.1"/>
    </source>
</evidence>
<protein>
    <submittedName>
        <fullName evidence="2">Uncharacterized protein</fullName>
    </submittedName>
</protein>
<feature type="region of interest" description="Disordered" evidence="1">
    <location>
        <begin position="1"/>
        <end position="23"/>
    </location>
</feature>
<name>A0A5P9QDI2_9MICO</name>
<dbReference type="EMBL" id="CP045529">
    <property type="protein sequence ID" value="QFU99524.1"/>
    <property type="molecule type" value="Genomic_DNA"/>
</dbReference>
<organism evidence="2 3">
    <name type="scientific">Luteimicrobium xylanilyticum</name>
    <dbReference type="NCBI Taxonomy" id="1133546"/>
    <lineage>
        <taxon>Bacteria</taxon>
        <taxon>Bacillati</taxon>
        <taxon>Actinomycetota</taxon>
        <taxon>Actinomycetes</taxon>
        <taxon>Micrococcales</taxon>
        <taxon>Luteimicrobium</taxon>
    </lineage>
</organism>
<dbReference type="Proteomes" id="UP000326702">
    <property type="component" value="Chromosome"/>
</dbReference>
<reference evidence="2 3" key="1">
    <citation type="submission" date="2019-10" db="EMBL/GenBank/DDBJ databases">
        <title>Genome sequence of Luteimicrobium xylanilyticum HY-24.</title>
        <authorList>
            <person name="Kim D.Y."/>
            <person name="Park H.-Y."/>
        </authorList>
    </citation>
    <scope>NUCLEOTIDE SEQUENCE [LARGE SCALE GENOMIC DNA]</scope>
    <source>
        <strain evidence="2 3">HY-24</strain>
    </source>
</reference>
<keyword evidence="3" id="KW-1185">Reference proteome</keyword>